<organism evidence="2 3">
    <name type="scientific">Coprinellus micaceus</name>
    <name type="common">Glistening ink-cap mushroom</name>
    <name type="synonym">Coprinus micaceus</name>
    <dbReference type="NCBI Taxonomy" id="71717"/>
    <lineage>
        <taxon>Eukaryota</taxon>
        <taxon>Fungi</taxon>
        <taxon>Dikarya</taxon>
        <taxon>Basidiomycota</taxon>
        <taxon>Agaricomycotina</taxon>
        <taxon>Agaricomycetes</taxon>
        <taxon>Agaricomycetidae</taxon>
        <taxon>Agaricales</taxon>
        <taxon>Agaricineae</taxon>
        <taxon>Psathyrellaceae</taxon>
        <taxon>Coprinellus</taxon>
    </lineage>
</organism>
<sequence length="161" mass="18244">MFDLDSRGLKTPRTANDQGRCMVLVRWITGRKTSSNDYASNTQTPIPTSTRLRPTGPSRTCRPTRSVSRKDRDRAPRAMRVLEGSLHSGIITTEVYGMRAICPGPKIGRKMEVRRAPSRCPKQPGWRHIPSLHRTLSELCSLMARGYPEFGVYTTEEIWTL</sequence>
<dbReference type="AlphaFoldDB" id="A0A4Y7T2G8"/>
<protein>
    <submittedName>
        <fullName evidence="2">Uncharacterized protein</fullName>
    </submittedName>
</protein>
<keyword evidence="3" id="KW-1185">Reference proteome</keyword>
<reference evidence="2 3" key="1">
    <citation type="journal article" date="2019" name="Nat. Ecol. Evol.">
        <title>Megaphylogeny resolves global patterns of mushroom evolution.</title>
        <authorList>
            <person name="Varga T."/>
            <person name="Krizsan K."/>
            <person name="Foldi C."/>
            <person name="Dima B."/>
            <person name="Sanchez-Garcia M."/>
            <person name="Sanchez-Ramirez S."/>
            <person name="Szollosi G.J."/>
            <person name="Szarkandi J.G."/>
            <person name="Papp V."/>
            <person name="Albert L."/>
            <person name="Andreopoulos W."/>
            <person name="Angelini C."/>
            <person name="Antonin V."/>
            <person name="Barry K.W."/>
            <person name="Bougher N.L."/>
            <person name="Buchanan P."/>
            <person name="Buyck B."/>
            <person name="Bense V."/>
            <person name="Catcheside P."/>
            <person name="Chovatia M."/>
            <person name="Cooper J."/>
            <person name="Damon W."/>
            <person name="Desjardin D."/>
            <person name="Finy P."/>
            <person name="Geml J."/>
            <person name="Haridas S."/>
            <person name="Hughes K."/>
            <person name="Justo A."/>
            <person name="Karasinski D."/>
            <person name="Kautmanova I."/>
            <person name="Kiss B."/>
            <person name="Kocsube S."/>
            <person name="Kotiranta H."/>
            <person name="LaButti K.M."/>
            <person name="Lechner B.E."/>
            <person name="Liimatainen K."/>
            <person name="Lipzen A."/>
            <person name="Lukacs Z."/>
            <person name="Mihaltcheva S."/>
            <person name="Morgado L.N."/>
            <person name="Niskanen T."/>
            <person name="Noordeloos M.E."/>
            <person name="Ohm R.A."/>
            <person name="Ortiz-Santana B."/>
            <person name="Ovrebo C."/>
            <person name="Racz N."/>
            <person name="Riley R."/>
            <person name="Savchenko A."/>
            <person name="Shiryaev A."/>
            <person name="Soop K."/>
            <person name="Spirin V."/>
            <person name="Szebenyi C."/>
            <person name="Tomsovsky M."/>
            <person name="Tulloss R.E."/>
            <person name="Uehling J."/>
            <person name="Grigoriev I.V."/>
            <person name="Vagvolgyi C."/>
            <person name="Papp T."/>
            <person name="Martin F.M."/>
            <person name="Miettinen O."/>
            <person name="Hibbett D.S."/>
            <person name="Nagy L.G."/>
        </authorList>
    </citation>
    <scope>NUCLEOTIDE SEQUENCE [LARGE SCALE GENOMIC DNA]</scope>
    <source>
        <strain evidence="2 3">FP101781</strain>
    </source>
</reference>
<dbReference type="EMBL" id="QPFP01000033">
    <property type="protein sequence ID" value="TEB28325.1"/>
    <property type="molecule type" value="Genomic_DNA"/>
</dbReference>
<gene>
    <name evidence="2" type="ORF">FA13DRAFT_804444</name>
</gene>
<dbReference type="Proteomes" id="UP000298030">
    <property type="component" value="Unassembled WGS sequence"/>
</dbReference>
<evidence type="ECO:0000256" key="1">
    <source>
        <dbReference type="SAM" id="MobiDB-lite"/>
    </source>
</evidence>
<evidence type="ECO:0000313" key="3">
    <source>
        <dbReference type="Proteomes" id="UP000298030"/>
    </source>
</evidence>
<accession>A0A4Y7T2G8</accession>
<comment type="caution">
    <text evidence="2">The sequence shown here is derived from an EMBL/GenBank/DDBJ whole genome shotgun (WGS) entry which is preliminary data.</text>
</comment>
<name>A0A4Y7T2G8_COPMI</name>
<evidence type="ECO:0000313" key="2">
    <source>
        <dbReference type="EMBL" id="TEB28325.1"/>
    </source>
</evidence>
<proteinExistence type="predicted"/>
<feature type="compositionally biased region" description="Polar residues" evidence="1">
    <location>
        <begin position="34"/>
        <end position="66"/>
    </location>
</feature>
<feature type="region of interest" description="Disordered" evidence="1">
    <location>
        <begin position="34"/>
        <end position="75"/>
    </location>
</feature>